<feature type="signal peptide" evidence="2">
    <location>
        <begin position="1"/>
        <end position="19"/>
    </location>
</feature>
<dbReference type="VEuPathDB" id="FungiDB:BO72DRAFT_526936"/>
<protein>
    <submittedName>
        <fullName evidence="3">Uncharacterized protein</fullName>
    </submittedName>
</protein>
<sequence>MTSKLLIASLILTASTANALPNHPNPLEQLMQPLNNLNNPHEVLTTPCPDPQHQPQNHPHWLDISYGQCYHLIHPDFGPLVDSTWGLSAAPFQWLAFKQGHKPRRLQVCRTEHCDDDDVGAVENHGTFYLRDLRGSPKTQWQPRFLNVFEGLSSQVWPDAHDGQGKRARFTASAVAHGDWLRLRVVESATGSQTLLTSLLAVIRFNCQILRAKMKHINKLALAVACLPGMVLNAAPVPEDNTANVSSQVGAGEIERVNPGAEPAAASNSPEGHAAAATPGACDCEGSDCADVEAGGRGGYNMVDDNNTNCSDDGCDDHPDCDSGSSDGSSGHRVLVIGSPDSDPIATVDFL</sequence>
<dbReference type="AlphaFoldDB" id="A0A8G1RV83"/>
<proteinExistence type="predicted"/>
<keyword evidence="4" id="KW-1185">Reference proteome</keyword>
<gene>
    <name evidence="3" type="ORF">BO72DRAFT_526936</name>
</gene>
<dbReference type="RefSeq" id="XP_040802156.1">
    <property type="nucleotide sequence ID" value="XM_040950070.1"/>
</dbReference>
<accession>A0A8G1RV83</accession>
<feature type="compositionally biased region" description="Low complexity" evidence="1">
    <location>
        <begin position="322"/>
        <end position="331"/>
    </location>
</feature>
<feature type="chain" id="PRO_5034486086" evidence="2">
    <location>
        <begin position="20"/>
        <end position="351"/>
    </location>
</feature>
<dbReference type="Proteomes" id="UP000249789">
    <property type="component" value="Unassembled WGS sequence"/>
</dbReference>
<keyword evidence="2" id="KW-0732">Signal</keyword>
<organism evidence="3 4">
    <name type="scientific">Aspergillus fijiensis CBS 313.89</name>
    <dbReference type="NCBI Taxonomy" id="1448319"/>
    <lineage>
        <taxon>Eukaryota</taxon>
        <taxon>Fungi</taxon>
        <taxon>Dikarya</taxon>
        <taxon>Ascomycota</taxon>
        <taxon>Pezizomycotina</taxon>
        <taxon>Eurotiomycetes</taxon>
        <taxon>Eurotiomycetidae</taxon>
        <taxon>Eurotiales</taxon>
        <taxon>Aspergillaceae</taxon>
        <taxon>Aspergillus</taxon>
    </lineage>
</organism>
<evidence type="ECO:0000256" key="1">
    <source>
        <dbReference type="SAM" id="MobiDB-lite"/>
    </source>
</evidence>
<evidence type="ECO:0000313" key="4">
    <source>
        <dbReference type="Proteomes" id="UP000249789"/>
    </source>
</evidence>
<evidence type="ECO:0000256" key="2">
    <source>
        <dbReference type="SAM" id="SignalP"/>
    </source>
</evidence>
<dbReference type="GeneID" id="63867405"/>
<dbReference type="OrthoDB" id="4484926at2759"/>
<feature type="region of interest" description="Disordered" evidence="1">
    <location>
        <begin position="314"/>
        <end position="351"/>
    </location>
</feature>
<reference evidence="3 4" key="1">
    <citation type="submission" date="2018-02" db="EMBL/GenBank/DDBJ databases">
        <title>The genomes of Aspergillus section Nigri reveals drivers in fungal speciation.</title>
        <authorList>
            <consortium name="DOE Joint Genome Institute"/>
            <person name="Vesth T.C."/>
            <person name="Nybo J."/>
            <person name="Theobald S."/>
            <person name="Brandl J."/>
            <person name="Frisvad J.C."/>
            <person name="Nielsen K.F."/>
            <person name="Lyhne E.K."/>
            <person name="Kogle M.E."/>
            <person name="Kuo A."/>
            <person name="Riley R."/>
            <person name="Clum A."/>
            <person name="Nolan M."/>
            <person name="Lipzen A."/>
            <person name="Salamov A."/>
            <person name="Henrissat B."/>
            <person name="Wiebenga A."/>
            <person name="De vries R.P."/>
            <person name="Grigoriev I.V."/>
            <person name="Mortensen U.H."/>
            <person name="Andersen M.R."/>
            <person name="Baker S.E."/>
        </authorList>
    </citation>
    <scope>NUCLEOTIDE SEQUENCE [LARGE SCALE GENOMIC DNA]</scope>
    <source>
        <strain evidence="3 4">CBS 313.89</strain>
    </source>
</reference>
<name>A0A8G1RV83_9EURO</name>
<evidence type="ECO:0000313" key="3">
    <source>
        <dbReference type="EMBL" id="RAK78146.1"/>
    </source>
</evidence>
<dbReference type="EMBL" id="KZ824638">
    <property type="protein sequence ID" value="RAK78146.1"/>
    <property type="molecule type" value="Genomic_DNA"/>
</dbReference>